<feature type="transmembrane region" description="Helical" evidence="1">
    <location>
        <begin position="450"/>
        <end position="470"/>
    </location>
</feature>
<dbReference type="PANTHER" id="PTHR32063">
    <property type="match status" value="1"/>
</dbReference>
<feature type="transmembrane region" description="Helical" evidence="1">
    <location>
        <begin position="978"/>
        <end position="998"/>
    </location>
</feature>
<feature type="transmembrane region" description="Helical" evidence="1">
    <location>
        <begin position="482"/>
        <end position="507"/>
    </location>
</feature>
<dbReference type="PANTHER" id="PTHR32063:SF0">
    <property type="entry name" value="SWARMING MOTILITY PROTEIN SWRC"/>
    <property type="match status" value="1"/>
</dbReference>
<sequence length="1112" mass="123364">MVKKITSYLSQLKFDRKLLDSYQAKYLAQPRLPILLVMLIIIVGVVAFIQIPRRLNPEVKIPLIIVNTVLPGAGPDDVEQLVTIPLERELAGLDGLNSLTSTSRENVSTITVEFVSNRDLKEAASDVETAVDKVNDLPEEATTPSIQTIDFEDQPFWTFAITSKSDIASLMRFSDDLQKQIENIKEVDRVQTSGLENQTIELVVDLTKARELNLNPVLLSGILQTAAKSFPAGSVTTSSSTFSLTINREIVTIDDIRNLRVSASGINVRLGDIASISERSISGQQHTYISSPQKFSERAVQFFIFKKSNADIDGSFKATEPVITNALAKYNGQFSVFSIQNTANLINDQFNNLYREFFNTSILVFLLLLIFLGLRQGIISNVTVPLTFLATFAIIRALGLTLNFLTVFSFLLSLGILIDDTIVVVAAMTRYYKTGKFTAYQTGVMVWKDFIVPLWSSAITTVWGFVPLLLSTGIIGEFIKSIPLVVTTTMITSTIISVFITIPLMIVFLKPEFPSRVKTLFFGLGIIVYILFFAVLLPKNILFPVIILVSVVLLFITYKIRGSFSARYRKFSLSNKYIRIGSKRFAHILDHGIINIEALSEQYRKVIERILPSQRSRRRTLIAIICFTIFAYLLLPLGLVKNEFFPREDAELIYVAIDFPAGTDNSIVTQETIQATDQLRKTKELDYMVAEVGQVLQSTGNRQREPDAALFTLHLTKPEKRDLSSSDIAQEVRDRFADYTKGTFSVVEMTGGPPAGADIQIQLLGDELGVLDQYADKIIGYLKKQSGVVNIDKSIKSGTSKVVFVPDNTKILTAGLTVDQIGLWLRTYASGFTLDSILFGDEKKDIVFRTNSYDAKPLQELSSVEIPLATKPGETIPLSSLGTLRLETNPTIITREDQKRSISIFAGVTAGVNIPEKNADLLRYAHSLHLPIGYEWKTGGVNEENQKSVQSILQAMGLAFLLIFVTMVIEFGSFRQAVIAMMMIPISIAGVFYIFALVRVPLSFAALIGVLALFGIVMRHAIVVMEKINENRKHGLSLHDSISDAAASRLEPVLLTSLATIAGLIPITIADPFWRGLGGAIIAGLLFTSALKLFFIPVLYYSWFTGEEKKKK</sequence>
<evidence type="ECO:0000256" key="1">
    <source>
        <dbReference type="SAM" id="Phobius"/>
    </source>
</evidence>
<dbReference type="Gene3D" id="3.30.2090.10">
    <property type="entry name" value="Multidrug efflux transporter AcrB TolC docking domain, DN and DC subdomains"/>
    <property type="match status" value="2"/>
</dbReference>
<dbReference type="Proteomes" id="UP000178853">
    <property type="component" value="Unassembled WGS sequence"/>
</dbReference>
<feature type="transmembrane region" description="Helical" evidence="1">
    <location>
        <begin position="32"/>
        <end position="51"/>
    </location>
</feature>
<dbReference type="EMBL" id="MGAA01000055">
    <property type="protein sequence ID" value="OGK35735.1"/>
    <property type="molecule type" value="Genomic_DNA"/>
</dbReference>
<dbReference type="InterPro" id="IPR001036">
    <property type="entry name" value="Acrflvin-R"/>
</dbReference>
<feature type="transmembrane region" description="Helical" evidence="1">
    <location>
        <begin position="1053"/>
        <end position="1074"/>
    </location>
</feature>
<dbReference type="GO" id="GO:0005886">
    <property type="term" value="C:plasma membrane"/>
    <property type="evidence" value="ECO:0007669"/>
    <property type="project" value="TreeGrafter"/>
</dbReference>
<organism evidence="2 3">
    <name type="scientific">Candidatus Roizmanbacteria bacterium RIFCSPHIGHO2_12_FULL_39_8</name>
    <dbReference type="NCBI Taxonomy" id="1802050"/>
    <lineage>
        <taxon>Bacteria</taxon>
        <taxon>Candidatus Roizmaniibacteriota</taxon>
    </lineage>
</organism>
<feature type="transmembrane region" description="Helical" evidence="1">
    <location>
        <begin position="410"/>
        <end position="429"/>
    </location>
</feature>
<dbReference type="Gene3D" id="3.30.70.1440">
    <property type="entry name" value="Multidrug efflux transporter AcrB pore domain"/>
    <property type="match status" value="1"/>
</dbReference>
<protein>
    <recommendedName>
        <fullName evidence="4">SSD domain-containing protein</fullName>
    </recommendedName>
</protein>
<feature type="transmembrane region" description="Helical" evidence="1">
    <location>
        <begin position="1004"/>
        <end position="1024"/>
    </location>
</feature>
<dbReference type="Gene3D" id="3.30.70.1320">
    <property type="entry name" value="Multidrug efflux transporter AcrB pore domain like"/>
    <property type="match status" value="1"/>
</dbReference>
<evidence type="ECO:0000313" key="2">
    <source>
        <dbReference type="EMBL" id="OGK35735.1"/>
    </source>
</evidence>
<dbReference type="AlphaFoldDB" id="A0A1F7HX67"/>
<dbReference type="Pfam" id="PF00873">
    <property type="entry name" value="ACR_tran"/>
    <property type="match status" value="2"/>
</dbReference>
<feature type="transmembrane region" description="Helical" evidence="1">
    <location>
        <begin position="1080"/>
        <end position="1103"/>
    </location>
</feature>
<dbReference type="SUPFAM" id="SSF82693">
    <property type="entry name" value="Multidrug efflux transporter AcrB pore domain, PN1, PN2, PC1 and PC2 subdomains"/>
    <property type="match status" value="2"/>
</dbReference>
<feature type="transmembrane region" description="Helical" evidence="1">
    <location>
        <begin position="621"/>
        <end position="640"/>
    </location>
</feature>
<evidence type="ECO:0008006" key="4">
    <source>
        <dbReference type="Google" id="ProtNLM"/>
    </source>
</evidence>
<dbReference type="Gene3D" id="1.20.1640.10">
    <property type="entry name" value="Multidrug efflux transporter AcrB transmembrane domain"/>
    <property type="match status" value="3"/>
</dbReference>
<dbReference type="PRINTS" id="PR00702">
    <property type="entry name" value="ACRIFLAVINRP"/>
</dbReference>
<feature type="transmembrane region" description="Helical" evidence="1">
    <location>
        <begin position="541"/>
        <end position="560"/>
    </location>
</feature>
<evidence type="ECO:0000313" key="3">
    <source>
        <dbReference type="Proteomes" id="UP000178853"/>
    </source>
</evidence>
<accession>A0A1F7HX67</accession>
<name>A0A1F7HX67_9BACT</name>
<keyword evidence="1" id="KW-1133">Transmembrane helix</keyword>
<comment type="caution">
    <text evidence="2">The sequence shown here is derived from an EMBL/GenBank/DDBJ whole genome shotgun (WGS) entry which is preliminary data.</text>
</comment>
<reference evidence="2 3" key="1">
    <citation type="journal article" date="2016" name="Nat. Commun.">
        <title>Thousands of microbial genomes shed light on interconnected biogeochemical processes in an aquifer system.</title>
        <authorList>
            <person name="Anantharaman K."/>
            <person name="Brown C.T."/>
            <person name="Hug L.A."/>
            <person name="Sharon I."/>
            <person name="Castelle C.J."/>
            <person name="Probst A.J."/>
            <person name="Thomas B.C."/>
            <person name="Singh A."/>
            <person name="Wilkins M.J."/>
            <person name="Karaoz U."/>
            <person name="Brodie E.L."/>
            <person name="Williams K.H."/>
            <person name="Hubbard S.S."/>
            <person name="Banfield J.F."/>
        </authorList>
    </citation>
    <scope>NUCLEOTIDE SEQUENCE [LARGE SCALE GENOMIC DNA]</scope>
</reference>
<feature type="transmembrane region" description="Helical" evidence="1">
    <location>
        <begin position="357"/>
        <end position="374"/>
    </location>
</feature>
<feature type="transmembrane region" description="Helical" evidence="1">
    <location>
        <begin position="952"/>
        <end position="971"/>
    </location>
</feature>
<keyword evidence="1" id="KW-0812">Transmembrane</keyword>
<gene>
    <name evidence="2" type="ORF">A3F60_00365</name>
</gene>
<dbReference type="SUPFAM" id="SSF82866">
    <property type="entry name" value="Multidrug efflux transporter AcrB transmembrane domain"/>
    <property type="match status" value="2"/>
</dbReference>
<dbReference type="GO" id="GO:0042910">
    <property type="term" value="F:xenobiotic transmembrane transporter activity"/>
    <property type="evidence" value="ECO:0007669"/>
    <property type="project" value="TreeGrafter"/>
</dbReference>
<feature type="transmembrane region" description="Helical" evidence="1">
    <location>
        <begin position="386"/>
        <end position="404"/>
    </location>
</feature>
<dbReference type="SUPFAM" id="SSF82714">
    <property type="entry name" value="Multidrug efflux transporter AcrB TolC docking domain, DN and DC subdomains"/>
    <property type="match status" value="2"/>
</dbReference>
<feature type="transmembrane region" description="Helical" evidence="1">
    <location>
        <begin position="519"/>
        <end position="535"/>
    </location>
</feature>
<dbReference type="Gene3D" id="3.30.70.1430">
    <property type="entry name" value="Multidrug efflux transporter AcrB pore domain"/>
    <property type="match status" value="2"/>
</dbReference>
<proteinExistence type="predicted"/>
<keyword evidence="1" id="KW-0472">Membrane</keyword>
<dbReference type="InterPro" id="IPR027463">
    <property type="entry name" value="AcrB_DN_DC_subdom"/>
</dbReference>